<dbReference type="InterPro" id="IPR005996">
    <property type="entry name" value="Ribosomal_uL30_bac-type"/>
</dbReference>
<accession>A0A4U7AV49</accession>
<dbReference type="GO" id="GO:0003735">
    <property type="term" value="F:structural constituent of ribosome"/>
    <property type="evidence" value="ECO:0007669"/>
    <property type="project" value="InterPro"/>
</dbReference>
<keyword evidence="4" id="KW-0496">Mitochondrion</keyword>
<proteinExistence type="inferred from homology"/>
<evidence type="ECO:0000313" key="9">
    <source>
        <dbReference type="EMBL" id="TKX20520.1"/>
    </source>
</evidence>
<evidence type="ECO:0000313" key="10">
    <source>
        <dbReference type="Proteomes" id="UP000308133"/>
    </source>
</evidence>
<evidence type="ECO:0000256" key="1">
    <source>
        <dbReference type="ARBA" id="ARBA00004173"/>
    </source>
</evidence>
<comment type="similarity">
    <text evidence="2">Belongs to the universal ribosomal protein uL30 family.</text>
</comment>
<dbReference type="SUPFAM" id="SSF55129">
    <property type="entry name" value="Ribosomal protein L30p/L7e"/>
    <property type="match status" value="1"/>
</dbReference>
<dbReference type="NCBIfam" id="TIGR01308">
    <property type="entry name" value="rpmD_bact"/>
    <property type="match status" value="1"/>
</dbReference>
<name>A0A4U7AV49_9PEZI</name>
<dbReference type="EMBL" id="PTQR01000088">
    <property type="protein sequence ID" value="TKX20520.1"/>
    <property type="molecule type" value="Genomic_DNA"/>
</dbReference>
<reference evidence="9 10" key="1">
    <citation type="submission" date="2018-02" db="EMBL/GenBank/DDBJ databases">
        <title>Draft genome sequences of Elsinoe sp., causing black scab on jojoba.</title>
        <authorList>
            <person name="Stodart B."/>
            <person name="Jeffress S."/>
            <person name="Ash G."/>
            <person name="Arun Chinnappa K."/>
        </authorList>
    </citation>
    <scope>NUCLEOTIDE SEQUENCE [LARGE SCALE GENOMIC DNA]</scope>
    <source>
        <strain evidence="9 10">Hillstone_2</strain>
    </source>
</reference>
<comment type="subcellular location">
    <subcellularLocation>
        <location evidence="1">Mitochondrion</location>
    </subcellularLocation>
</comment>
<keyword evidence="3 9" id="KW-0689">Ribosomal protein</keyword>
<dbReference type="Proteomes" id="UP000308133">
    <property type="component" value="Unassembled WGS sequence"/>
</dbReference>
<evidence type="ECO:0000256" key="2">
    <source>
        <dbReference type="ARBA" id="ARBA00007594"/>
    </source>
</evidence>
<evidence type="ECO:0000256" key="4">
    <source>
        <dbReference type="ARBA" id="ARBA00023128"/>
    </source>
</evidence>
<dbReference type="Gene3D" id="3.30.1390.20">
    <property type="entry name" value="Ribosomal protein L30, ferredoxin-like fold domain"/>
    <property type="match status" value="1"/>
</dbReference>
<evidence type="ECO:0000256" key="5">
    <source>
        <dbReference type="ARBA" id="ARBA00023274"/>
    </source>
</evidence>
<dbReference type="PANTHER" id="PTHR15892:SF2">
    <property type="entry name" value="LARGE RIBOSOMAL SUBUNIT PROTEIN UL30M"/>
    <property type="match status" value="1"/>
</dbReference>
<protein>
    <recommendedName>
        <fullName evidence="6">Large ribosomal subunit protein uL30m</fullName>
    </recommendedName>
</protein>
<gene>
    <name evidence="9" type="ORF">C1H76_7330</name>
</gene>
<dbReference type="GO" id="GO:0006412">
    <property type="term" value="P:translation"/>
    <property type="evidence" value="ECO:0007669"/>
    <property type="project" value="InterPro"/>
</dbReference>
<dbReference type="Pfam" id="PF00327">
    <property type="entry name" value="Ribosomal_L30"/>
    <property type="match status" value="1"/>
</dbReference>
<dbReference type="CDD" id="cd01658">
    <property type="entry name" value="Ribosomal_L30"/>
    <property type="match status" value="1"/>
</dbReference>
<dbReference type="FunFam" id="3.30.1390.20:FF:000010">
    <property type="entry name" value="Large subunit ribosomal protein L30"/>
    <property type="match status" value="1"/>
</dbReference>
<evidence type="ECO:0000256" key="6">
    <source>
        <dbReference type="ARBA" id="ARBA00035281"/>
    </source>
</evidence>
<comment type="caution">
    <text evidence="9">The sequence shown here is derived from an EMBL/GenBank/DDBJ whole genome shotgun (WGS) entry which is preliminary data.</text>
</comment>
<dbReference type="InterPro" id="IPR036919">
    <property type="entry name" value="Ribo_uL30_ferredoxin-like_sf"/>
</dbReference>
<dbReference type="PANTHER" id="PTHR15892">
    <property type="entry name" value="MITOCHONDRIAL RIBOSOMAL PROTEIN L30"/>
    <property type="match status" value="1"/>
</dbReference>
<keyword evidence="5" id="KW-0687">Ribonucleoprotein</keyword>
<dbReference type="AlphaFoldDB" id="A0A4U7AV49"/>
<dbReference type="InterPro" id="IPR016082">
    <property type="entry name" value="Ribosomal_uL30_ferredoxin-like"/>
</dbReference>
<organism evidence="9 10">
    <name type="scientific">Elsinoe australis</name>
    <dbReference type="NCBI Taxonomy" id="40998"/>
    <lineage>
        <taxon>Eukaryota</taxon>
        <taxon>Fungi</taxon>
        <taxon>Dikarya</taxon>
        <taxon>Ascomycota</taxon>
        <taxon>Pezizomycotina</taxon>
        <taxon>Dothideomycetes</taxon>
        <taxon>Dothideomycetidae</taxon>
        <taxon>Myriangiales</taxon>
        <taxon>Elsinoaceae</taxon>
        <taxon>Elsinoe</taxon>
    </lineage>
</organism>
<dbReference type="GO" id="GO:0015934">
    <property type="term" value="C:large ribosomal subunit"/>
    <property type="evidence" value="ECO:0007669"/>
    <property type="project" value="InterPro"/>
</dbReference>
<dbReference type="GO" id="GO:0005739">
    <property type="term" value="C:mitochondrion"/>
    <property type="evidence" value="ECO:0007669"/>
    <property type="project" value="UniProtKB-SubCell"/>
</dbReference>
<feature type="domain" description="Large ribosomal subunit protein uL30-like ferredoxin-like fold" evidence="8">
    <location>
        <begin position="62"/>
        <end position="112"/>
    </location>
</feature>
<evidence type="ECO:0000259" key="8">
    <source>
        <dbReference type="Pfam" id="PF00327"/>
    </source>
</evidence>
<evidence type="ECO:0000256" key="7">
    <source>
        <dbReference type="ARBA" id="ARBA00037226"/>
    </source>
</evidence>
<evidence type="ECO:0000256" key="3">
    <source>
        <dbReference type="ARBA" id="ARBA00022980"/>
    </source>
</evidence>
<comment type="function">
    <text evidence="7">Component of the mitochondrial ribosome (mitoribosome), a dedicated translation machinery responsible for the synthesis of mitochondrial genome-encoded proteins, including at least some of the essential transmembrane subunits of the mitochondrial respiratory chain. The mitoribosomes are attached to the mitochondrial inner membrane and translation products are cotranslationally integrated into the membrane.</text>
</comment>
<sequence length="150" mass="17213">MLIECGETGRSAVRPLAKNFNVQATDICIRSTTPDLSHICIYYTVNELYRQTITRYADMSFFRITLTRSAIGLPKKYSGTLRALGLTKRMKTVYLPVNHEIAGQIFQVKELVDVQEVENRISNKVLKELRKPEPGFYIEQRAGEVKQQWG</sequence>